<feature type="region of interest" description="Disordered" evidence="4">
    <location>
        <begin position="1"/>
        <end position="25"/>
    </location>
</feature>
<evidence type="ECO:0000256" key="3">
    <source>
        <dbReference type="ARBA" id="ARBA00023163"/>
    </source>
</evidence>
<dbReference type="EMBL" id="UETC01000008">
    <property type="protein sequence ID" value="SSA48735.1"/>
    <property type="molecule type" value="Genomic_DNA"/>
</dbReference>
<evidence type="ECO:0000259" key="5">
    <source>
        <dbReference type="PROSITE" id="PS50043"/>
    </source>
</evidence>
<reference evidence="6 8" key="2">
    <citation type="submission" date="2018-03" db="EMBL/GenBank/DDBJ databases">
        <title>Genomic Encyclopedia of Archaeal and Bacterial Type Strains, Phase II (KMG-II): from individual species to whole genera.</title>
        <authorList>
            <person name="Goeker M."/>
        </authorList>
    </citation>
    <scope>NUCLEOTIDE SEQUENCE [LARGE SCALE GENOMIC DNA]</scope>
    <source>
        <strain evidence="6 8">DSM 25227</strain>
    </source>
</reference>
<dbReference type="InterPro" id="IPR016032">
    <property type="entry name" value="Sig_transdc_resp-reg_C-effctor"/>
</dbReference>
<dbReference type="AlphaFoldDB" id="A0A2Y9AXW1"/>
<sequence>MTRDCRTRQGDERHAADVSGPSAPPNEAEALAAVSRLLEASDIESVWAALRAVLARYGFDRLNYTHAPALRDPVHLSRSLRFTLTSHSDPRMERIYRSEVLDRSPMRRWAAENVGAISWSRQPELLREYGMEADGPELNALLADLGFHAGYTIGFPFSALTGKAAMGLTARPDLDQPAVDAIWGRHGPAIEALAGAAHARMSQLPLELPNGRLSPRQREILSWIADGKSVQDVAILMDRSLAAIEKQLREARKRLGVETTAQAVARVALLNQLSVPGRAG</sequence>
<dbReference type="InterPro" id="IPR036693">
    <property type="entry name" value="TF_LuxR_autoind-bd_dom_sf"/>
</dbReference>
<evidence type="ECO:0000256" key="1">
    <source>
        <dbReference type="ARBA" id="ARBA00023015"/>
    </source>
</evidence>
<evidence type="ECO:0000313" key="7">
    <source>
        <dbReference type="EMBL" id="SSA48735.1"/>
    </source>
</evidence>
<evidence type="ECO:0000313" key="6">
    <source>
        <dbReference type="EMBL" id="PWJ16498.1"/>
    </source>
</evidence>
<evidence type="ECO:0000256" key="4">
    <source>
        <dbReference type="SAM" id="MobiDB-lite"/>
    </source>
</evidence>
<dbReference type="PROSITE" id="PS50043">
    <property type="entry name" value="HTH_LUXR_2"/>
    <property type="match status" value="1"/>
</dbReference>
<dbReference type="Gene3D" id="1.10.10.10">
    <property type="entry name" value="Winged helix-like DNA-binding domain superfamily/Winged helix DNA-binding domain"/>
    <property type="match status" value="1"/>
</dbReference>
<dbReference type="SUPFAM" id="SSF46894">
    <property type="entry name" value="C-terminal effector domain of the bipartite response regulators"/>
    <property type="match status" value="1"/>
</dbReference>
<dbReference type="Gene3D" id="3.30.450.80">
    <property type="entry name" value="Transcription factor LuxR-like, autoinducer-binding domain"/>
    <property type="match status" value="1"/>
</dbReference>
<keyword evidence="8" id="KW-1185">Reference proteome</keyword>
<protein>
    <submittedName>
        <fullName evidence="6">DNA-binding CsgD family transcriptional regulator</fullName>
    </submittedName>
    <submittedName>
        <fullName evidence="7">DNA-binding transcriptional regulator, CsgD family</fullName>
    </submittedName>
</protein>
<dbReference type="CDD" id="cd06170">
    <property type="entry name" value="LuxR_C_like"/>
    <property type="match status" value="1"/>
</dbReference>
<dbReference type="Proteomes" id="UP000245839">
    <property type="component" value="Unassembled WGS sequence"/>
</dbReference>
<dbReference type="Pfam" id="PF03472">
    <property type="entry name" value="Autoind_bind"/>
    <property type="match status" value="1"/>
</dbReference>
<keyword evidence="1" id="KW-0805">Transcription regulation</keyword>
<dbReference type="OrthoDB" id="3679796at2"/>
<reference evidence="7 9" key="1">
    <citation type="submission" date="2016-10" db="EMBL/GenBank/DDBJ databases">
        <authorList>
            <person name="Cai Z."/>
        </authorList>
    </citation>
    <scope>NUCLEOTIDE SEQUENCE [LARGE SCALE GENOMIC DNA]</scope>
    <source>
        <strain evidence="7 9">DSM 25227</strain>
    </source>
</reference>
<evidence type="ECO:0000313" key="8">
    <source>
        <dbReference type="Proteomes" id="UP000245839"/>
    </source>
</evidence>
<gene>
    <name evidence="6" type="ORF">BCF38_10812</name>
    <name evidence="7" type="ORF">SAMN05421539_10812</name>
</gene>
<dbReference type="Pfam" id="PF08281">
    <property type="entry name" value="Sigma70_r4_2"/>
    <property type="match status" value="1"/>
</dbReference>
<dbReference type="InterPro" id="IPR013249">
    <property type="entry name" value="RNA_pol_sigma70_r4_t2"/>
</dbReference>
<dbReference type="InterPro" id="IPR000792">
    <property type="entry name" value="Tscrpt_reg_LuxR_C"/>
</dbReference>
<keyword evidence="2 7" id="KW-0238">DNA-binding</keyword>
<dbReference type="GO" id="GO:0006352">
    <property type="term" value="P:DNA-templated transcription initiation"/>
    <property type="evidence" value="ECO:0007669"/>
    <property type="project" value="InterPro"/>
</dbReference>
<dbReference type="InterPro" id="IPR005143">
    <property type="entry name" value="TF_LuxR_autoind-bd_dom"/>
</dbReference>
<evidence type="ECO:0000256" key="2">
    <source>
        <dbReference type="ARBA" id="ARBA00023125"/>
    </source>
</evidence>
<dbReference type="EMBL" id="QGDJ01000008">
    <property type="protein sequence ID" value="PWJ16498.1"/>
    <property type="molecule type" value="Genomic_DNA"/>
</dbReference>
<evidence type="ECO:0000313" key="9">
    <source>
        <dbReference type="Proteomes" id="UP000251571"/>
    </source>
</evidence>
<dbReference type="PANTHER" id="PTHR44688:SF16">
    <property type="entry name" value="DNA-BINDING TRANSCRIPTIONAL ACTIVATOR DEVR_DOSR"/>
    <property type="match status" value="1"/>
</dbReference>
<dbReference type="PANTHER" id="PTHR44688">
    <property type="entry name" value="DNA-BINDING TRANSCRIPTIONAL ACTIVATOR DEVR_DOSR"/>
    <property type="match status" value="1"/>
</dbReference>
<dbReference type="InterPro" id="IPR036388">
    <property type="entry name" value="WH-like_DNA-bd_sf"/>
</dbReference>
<accession>A0A2Y9AXW1</accession>
<dbReference type="SUPFAM" id="SSF75516">
    <property type="entry name" value="Pheromone-binding domain of LuxR-like quorum-sensing transcription factors"/>
    <property type="match status" value="1"/>
</dbReference>
<dbReference type="Proteomes" id="UP000251571">
    <property type="component" value="Unassembled WGS sequence"/>
</dbReference>
<dbReference type="SMART" id="SM00421">
    <property type="entry name" value="HTH_LUXR"/>
    <property type="match status" value="1"/>
</dbReference>
<proteinExistence type="predicted"/>
<dbReference type="GO" id="GO:0003677">
    <property type="term" value="F:DNA binding"/>
    <property type="evidence" value="ECO:0007669"/>
    <property type="project" value="UniProtKB-KW"/>
</dbReference>
<name>A0A2Y9AXW1_9RHOB</name>
<organism evidence="7 9">
    <name type="scientific">Jannaschia seohaensis</name>
    <dbReference type="NCBI Taxonomy" id="475081"/>
    <lineage>
        <taxon>Bacteria</taxon>
        <taxon>Pseudomonadati</taxon>
        <taxon>Pseudomonadota</taxon>
        <taxon>Alphaproteobacteria</taxon>
        <taxon>Rhodobacterales</taxon>
        <taxon>Roseobacteraceae</taxon>
        <taxon>Jannaschia</taxon>
    </lineage>
</organism>
<feature type="domain" description="HTH luxR-type" evidence="5">
    <location>
        <begin position="206"/>
        <end position="271"/>
    </location>
</feature>
<feature type="compositionally biased region" description="Basic and acidic residues" evidence="4">
    <location>
        <begin position="1"/>
        <end position="16"/>
    </location>
</feature>
<dbReference type="GO" id="GO:0016987">
    <property type="term" value="F:sigma factor activity"/>
    <property type="evidence" value="ECO:0007669"/>
    <property type="project" value="InterPro"/>
</dbReference>
<keyword evidence="3" id="KW-0804">Transcription</keyword>
<dbReference type="RefSeq" id="WP_109565217.1">
    <property type="nucleotide sequence ID" value="NZ_QGDJ01000008.1"/>
</dbReference>